<evidence type="ECO:0000313" key="3">
    <source>
        <dbReference type="Proteomes" id="UP000054359"/>
    </source>
</evidence>
<name>A0A087TUL6_STEMI</name>
<keyword evidence="1" id="KW-0812">Transmembrane</keyword>
<dbReference type="EMBL" id="KK116803">
    <property type="protein sequence ID" value="KFM68805.1"/>
    <property type="molecule type" value="Genomic_DNA"/>
</dbReference>
<protein>
    <submittedName>
        <fullName evidence="2">Uncharacterized protein</fullName>
    </submittedName>
</protein>
<organism evidence="2 3">
    <name type="scientific">Stegodyphus mimosarum</name>
    <name type="common">African social velvet spider</name>
    <dbReference type="NCBI Taxonomy" id="407821"/>
    <lineage>
        <taxon>Eukaryota</taxon>
        <taxon>Metazoa</taxon>
        <taxon>Ecdysozoa</taxon>
        <taxon>Arthropoda</taxon>
        <taxon>Chelicerata</taxon>
        <taxon>Arachnida</taxon>
        <taxon>Araneae</taxon>
        <taxon>Araneomorphae</taxon>
        <taxon>Entelegynae</taxon>
        <taxon>Eresoidea</taxon>
        <taxon>Eresidae</taxon>
        <taxon>Stegodyphus</taxon>
    </lineage>
</organism>
<sequence>MLGSRTDLHISQGGSSPGTAIVTRLFFLTCVFSQGLWVLSSSSWTTTLHLIAQLLSKSCWRVKILSTWIGRQAEANSLNGLALAGLNINKWMLNFRTKSFSTMKHIFMLMALLIAKIAAFGVPNVIFEKQMHPQRGTIWCGFWAGGIIGPYVFENEAGQAVNVTGARYCDMITQFSLSKLDQIDVDDIWL</sequence>
<evidence type="ECO:0000256" key="1">
    <source>
        <dbReference type="SAM" id="Phobius"/>
    </source>
</evidence>
<keyword evidence="1" id="KW-0472">Membrane</keyword>
<keyword evidence="3" id="KW-1185">Reference proteome</keyword>
<reference evidence="2 3" key="1">
    <citation type="submission" date="2013-11" db="EMBL/GenBank/DDBJ databases">
        <title>Genome sequencing of Stegodyphus mimosarum.</title>
        <authorList>
            <person name="Bechsgaard J."/>
        </authorList>
    </citation>
    <scope>NUCLEOTIDE SEQUENCE [LARGE SCALE GENOMIC DNA]</scope>
</reference>
<dbReference type="Proteomes" id="UP000054359">
    <property type="component" value="Unassembled WGS sequence"/>
</dbReference>
<evidence type="ECO:0000313" key="2">
    <source>
        <dbReference type="EMBL" id="KFM68805.1"/>
    </source>
</evidence>
<proteinExistence type="predicted"/>
<dbReference type="OrthoDB" id="6494175at2759"/>
<feature type="transmembrane region" description="Helical" evidence="1">
    <location>
        <begin position="21"/>
        <end position="40"/>
    </location>
</feature>
<gene>
    <name evidence="2" type="ORF">X975_05745</name>
</gene>
<feature type="transmembrane region" description="Helical" evidence="1">
    <location>
        <begin position="106"/>
        <end position="127"/>
    </location>
</feature>
<feature type="non-terminal residue" evidence="2">
    <location>
        <position position="190"/>
    </location>
</feature>
<accession>A0A087TUL6</accession>
<keyword evidence="1" id="KW-1133">Transmembrane helix</keyword>
<dbReference type="AlphaFoldDB" id="A0A087TUL6"/>